<dbReference type="EMBL" id="CP019445">
    <property type="protein sequence ID" value="APZ04156.1"/>
    <property type="molecule type" value="Genomic_DNA"/>
</dbReference>
<evidence type="ECO:0000256" key="1">
    <source>
        <dbReference type="ARBA" id="ARBA00022729"/>
    </source>
</evidence>
<dbReference type="AlphaFoldDB" id="A0A807LC34"/>
<feature type="domain" description="YdgH/BhsA/McbA-like" evidence="4">
    <location>
        <begin position="54"/>
        <end position="108"/>
    </location>
</feature>
<dbReference type="Proteomes" id="UP000187148">
    <property type="component" value="Chromosome"/>
</dbReference>
<feature type="region of interest" description="Disordered" evidence="2">
    <location>
        <begin position="31"/>
        <end position="50"/>
    </location>
</feature>
<evidence type="ECO:0000259" key="4">
    <source>
        <dbReference type="Pfam" id="PF07338"/>
    </source>
</evidence>
<gene>
    <name evidence="5" type="ORF">BWI95_03270</name>
</gene>
<dbReference type="NCBIfam" id="NF011433">
    <property type="entry name" value="PRK14864.1"/>
    <property type="match status" value="1"/>
</dbReference>
<feature type="signal peptide" evidence="3">
    <location>
        <begin position="1"/>
        <end position="27"/>
    </location>
</feature>
<feature type="chain" id="PRO_5032901825" evidence="3">
    <location>
        <begin position="28"/>
        <end position="109"/>
    </location>
</feature>
<dbReference type="InterPro" id="IPR010854">
    <property type="entry name" value="YdgH/BhsA/McbA-like_dom"/>
</dbReference>
<dbReference type="PROSITE" id="PS51257">
    <property type="entry name" value="PROKAR_LIPOPROTEIN"/>
    <property type="match status" value="1"/>
</dbReference>
<dbReference type="PANTHER" id="PTHR34156">
    <property type="entry name" value="OUTER MEMBRANE PROTEIN-RELATED-RELATED"/>
    <property type="match status" value="1"/>
</dbReference>
<dbReference type="PANTHER" id="PTHR34156:SF11">
    <property type="entry name" value="LIPOPROTEIN BSMA"/>
    <property type="match status" value="1"/>
</dbReference>
<dbReference type="KEGG" id="kco:BWI95_03270"/>
<proteinExistence type="predicted"/>
<evidence type="ECO:0000256" key="3">
    <source>
        <dbReference type="SAM" id="SignalP"/>
    </source>
</evidence>
<dbReference type="Pfam" id="PF07338">
    <property type="entry name" value="YdgH_BhsA-like"/>
    <property type="match status" value="1"/>
</dbReference>
<protein>
    <submittedName>
        <fullName evidence="5">Bioflm peroxide resistance protein BsmA</fullName>
    </submittedName>
</protein>
<dbReference type="InterPro" id="IPR036275">
    <property type="entry name" value="YdgH-like_sf"/>
</dbReference>
<sequence length="109" mass="11897">MAISRDKKPMRALLPLLFALLISGCAALEGKPQPAPPATETPQEISRNQTQGLREIGAVNVTVMGSPMDVETALKAKASEAKADYYVIIMMDDSVFPGRWYGRALLYRS</sequence>
<keyword evidence="1 3" id="KW-0732">Signal</keyword>
<dbReference type="SUPFAM" id="SSF159871">
    <property type="entry name" value="YdgH-like"/>
    <property type="match status" value="1"/>
</dbReference>
<name>A0A807LC34_9ENTR</name>
<dbReference type="InterPro" id="IPR051096">
    <property type="entry name" value="BhsA/McbA_stress_biofilm_assoc"/>
</dbReference>
<accession>A0A807LC34</accession>
<dbReference type="Gene3D" id="3.30.1660.10">
    <property type="entry name" value="Flavin-binding protein dodecin"/>
    <property type="match status" value="1"/>
</dbReference>
<evidence type="ECO:0000313" key="5">
    <source>
        <dbReference type="EMBL" id="APZ04156.1"/>
    </source>
</evidence>
<dbReference type="InterPro" id="IPR025543">
    <property type="entry name" value="Dodecin-like"/>
</dbReference>
<keyword evidence="6" id="KW-1185">Reference proteome</keyword>
<organism evidence="5 6">
    <name type="scientific">Kosakonia cowanii JCM 10956 = DSM 18146</name>
    <dbReference type="NCBI Taxonomy" id="1300165"/>
    <lineage>
        <taxon>Bacteria</taxon>
        <taxon>Pseudomonadati</taxon>
        <taxon>Pseudomonadota</taxon>
        <taxon>Gammaproteobacteria</taxon>
        <taxon>Enterobacterales</taxon>
        <taxon>Enterobacteriaceae</taxon>
        <taxon>Kosakonia</taxon>
    </lineage>
</organism>
<evidence type="ECO:0000256" key="2">
    <source>
        <dbReference type="SAM" id="MobiDB-lite"/>
    </source>
</evidence>
<reference evidence="5 6" key="1">
    <citation type="submission" date="2017-01" db="EMBL/GenBank/DDBJ databases">
        <authorList>
            <person name="Cao J.-M."/>
        </authorList>
    </citation>
    <scope>NUCLEOTIDE SEQUENCE [LARGE SCALE GENOMIC DNA]</scope>
    <source>
        <strain evidence="5 6">888-76</strain>
    </source>
</reference>
<evidence type="ECO:0000313" key="6">
    <source>
        <dbReference type="Proteomes" id="UP000187148"/>
    </source>
</evidence>